<protein>
    <recommendedName>
        <fullName evidence="9">Lipoprotein signal peptidase</fullName>
        <ecNumber evidence="9">3.4.23.36</ecNumber>
    </recommendedName>
    <alternativeName>
        <fullName evidence="9">Prolipoprotein signal peptidase</fullName>
    </alternativeName>
    <alternativeName>
        <fullName evidence="9">Signal peptidase II</fullName>
        <shortName evidence="9">SPase II</shortName>
    </alternativeName>
</protein>
<keyword evidence="3 9" id="KW-0645">Protease</keyword>
<accession>A0A9X5GQT7</accession>
<dbReference type="PROSITE" id="PS00855">
    <property type="entry name" value="SPASE_II"/>
    <property type="match status" value="1"/>
</dbReference>
<keyword evidence="13" id="KW-1185">Reference proteome</keyword>
<feature type="transmembrane region" description="Helical" evidence="9">
    <location>
        <begin position="67"/>
        <end position="85"/>
    </location>
</feature>
<feature type="active site" evidence="9">
    <location>
        <position position="122"/>
    </location>
</feature>
<comment type="subcellular location">
    <subcellularLocation>
        <location evidence="9">Cell membrane</location>
        <topology evidence="9">Multi-pass membrane protein</topology>
    </subcellularLocation>
</comment>
<evidence type="ECO:0000256" key="7">
    <source>
        <dbReference type="ARBA" id="ARBA00022989"/>
    </source>
</evidence>
<evidence type="ECO:0000256" key="3">
    <source>
        <dbReference type="ARBA" id="ARBA00022670"/>
    </source>
</evidence>
<evidence type="ECO:0000313" key="13">
    <source>
        <dbReference type="Proteomes" id="UP001154420"/>
    </source>
</evidence>
<evidence type="ECO:0000256" key="11">
    <source>
        <dbReference type="RuleBase" id="RU004181"/>
    </source>
</evidence>
<dbReference type="EMBL" id="QZDT01000002">
    <property type="protein sequence ID" value="NBJ91436.1"/>
    <property type="molecule type" value="Genomic_DNA"/>
</dbReference>
<dbReference type="PANTHER" id="PTHR33695">
    <property type="entry name" value="LIPOPROTEIN SIGNAL PEPTIDASE"/>
    <property type="match status" value="1"/>
</dbReference>
<gene>
    <name evidence="9 12" type="primary">lspA</name>
    <name evidence="12" type="ORF">D5281_02260</name>
</gene>
<feature type="active site" evidence="9">
    <location>
        <position position="138"/>
    </location>
</feature>
<dbReference type="Pfam" id="PF01252">
    <property type="entry name" value="Peptidase_A8"/>
    <property type="match status" value="1"/>
</dbReference>
<evidence type="ECO:0000256" key="9">
    <source>
        <dbReference type="HAMAP-Rule" id="MF_00161"/>
    </source>
</evidence>
<reference evidence="12" key="1">
    <citation type="submission" date="2018-09" db="EMBL/GenBank/DDBJ databases">
        <title>Murine metabolic-syndrome-specific gut microbial biobank.</title>
        <authorList>
            <person name="Liu C."/>
        </authorList>
    </citation>
    <scope>NUCLEOTIDE SEQUENCE</scope>
    <source>
        <strain evidence="12">D42-62</strain>
    </source>
</reference>
<evidence type="ECO:0000256" key="5">
    <source>
        <dbReference type="ARBA" id="ARBA00022750"/>
    </source>
</evidence>
<dbReference type="GO" id="GO:0005886">
    <property type="term" value="C:plasma membrane"/>
    <property type="evidence" value="ECO:0007669"/>
    <property type="project" value="UniProtKB-SubCell"/>
</dbReference>
<comment type="catalytic activity">
    <reaction evidence="9 10">
        <text>Release of signal peptides from bacterial membrane prolipoproteins. Hydrolyzes -Xaa-Yaa-Zaa-|-(S,diacylglyceryl)Cys-, in which Xaa is hydrophobic (preferably Leu), and Yaa (Ala or Ser) and Zaa (Gly or Ala) have small, neutral side chains.</text>
        <dbReference type="EC" id="3.4.23.36"/>
    </reaction>
</comment>
<keyword evidence="8 9" id="KW-0472">Membrane</keyword>
<dbReference type="Proteomes" id="UP001154420">
    <property type="component" value="Unassembled WGS sequence"/>
</dbReference>
<evidence type="ECO:0000313" key="12">
    <source>
        <dbReference type="EMBL" id="NBJ91436.1"/>
    </source>
</evidence>
<proteinExistence type="inferred from homology"/>
<dbReference type="PRINTS" id="PR00781">
    <property type="entry name" value="LIPOSIGPTASE"/>
</dbReference>
<feature type="transmembrane region" description="Helical" evidence="9">
    <location>
        <begin position="97"/>
        <end position="117"/>
    </location>
</feature>
<sequence>MSKYKFKLLIFDLFFLVLLVATDQFTKYIAVLKLKSQPAFSIIDGVLEFNYLENRGAAFGMLQNQKFFFIVVASAFLCVIAYVLFKSPDEKKYTKLHVLLVMIASGAIGNMIDRLRFDYVVDFIYIVLINFPIFNVADMYVTFSTAIMIFQVFFVYQENDFDFLKLGK</sequence>
<feature type="transmembrane region" description="Helical" evidence="9">
    <location>
        <begin position="123"/>
        <end position="156"/>
    </location>
</feature>
<comment type="pathway">
    <text evidence="9">Protein modification; lipoprotein biosynthesis (signal peptide cleavage).</text>
</comment>
<keyword evidence="5 9" id="KW-0064">Aspartyl protease</keyword>
<dbReference type="EC" id="3.4.23.36" evidence="9"/>
<organism evidence="12 13">
    <name type="scientific">Parablautia muri</name>
    <dbReference type="NCBI Taxonomy" id="2320879"/>
    <lineage>
        <taxon>Bacteria</taxon>
        <taxon>Bacillati</taxon>
        <taxon>Bacillota</taxon>
        <taxon>Clostridia</taxon>
        <taxon>Lachnospirales</taxon>
        <taxon>Lachnospiraceae</taxon>
        <taxon>Parablautia</taxon>
    </lineage>
</organism>
<comment type="caution">
    <text evidence="9">Lacks conserved residue(s) required for the propagation of feature annotation.</text>
</comment>
<dbReference type="GO" id="GO:0004190">
    <property type="term" value="F:aspartic-type endopeptidase activity"/>
    <property type="evidence" value="ECO:0007669"/>
    <property type="project" value="UniProtKB-UniRule"/>
</dbReference>
<name>A0A9X5GQT7_9FIRM</name>
<dbReference type="GO" id="GO:0006508">
    <property type="term" value="P:proteolysis"/>
    <property type="evidence" value="ECO:0007669"/>
    <property type="project" value="UniProtKB-KW"/>
</dbReference>
<dbReference type="HAMAP" id="MF_00161">
    <property type="entry name" value="LspA"/>
    <property type="match status" value="1"/>
</dbReference>
<comment type="similarity">
    <text evidence="1 9 11">Belongs to the peptidase A8 family.</text>
</comment>
<keyword evidence="2 9" id="KW-1003">Cell membrane</keyword>
<dbReference type="InterPro" id="IPR001872">
    <property type="entry name" value="Peptidase_A8"/>
</dbReference>
<dbReference type="AlphaFoldDB" id="A0A9X5GQT7"/>
<keyword evidence="4 9" id="KW-0812">Transmembrane</keyword>
<evidence type="ECO:0000256" key="2">
    <source>
        <dbReference type="ARBA" id="ARBA00022475"/>
    </source>
</evidence>
<dbReference type="PANTHER" id="PTHR33695:SF1">
    <property type="entry name" value="LIPOPROTEIN SIGNAL PEPTIDASE"/>
    <property type="match status" value="1"/>
</dbReference>
<evidence type="ECO:0000256" key="10">
    <source>
        <dbReference type="RuleBase" id="RU000594"/>
    </source>
</evidence>
<evidence type="ECO:0000256" key="1">
    <source>
        <dbReference type="ARBA" id="ARBA00006139"/>
    </source>
</evidence>
<dbReference type="NCBIfam" id="TIGR00077">
    <property type="entry name" value="lspA"/>
    <property type="match status" value="1"/>
</dbReference>
<evidence type="ECO:0000256" key="6">
    <source>
        <dbReference type="ARBA" id="ARBA00022801"/>
    </source>
</evidence>
<keyword evidence="7 9" id="KW-1133">Transmembrane helix</keyword>
<comment type="function">
    <text evidence="9 10">This protein specifically catalyzes the removal of signal peptides from prolipoproteins.</text>
</comment>
<evidence type="ECO:0000256" key="8">
    <source>
        <dbReference type="ARBA" id="ARBA00023136"/>
    </source>
</evidence>
<keyword evidence="6 9" id="KW-0378">Hydrolase</keyword>
<comment type="caution">
    <text evidence="12">The sequence shown here is derived from an EMBL/GenBank/DDBJ whole genome shotgun (WGS) entry which is preliminary data.</text>
</comment>
<evidence type="ECO:0000256" key="4">
    <source>
        <dbReference type="ARBA" id="ARBA00022692"/>
    </source>
</evidence>
<dbReference type="RefSeq" id="WP_330584759.1">
    <property type="nucleotide sequence ID" value="NZ_QZDT01000002.1"/>
</dbReference>